<evidence type="ECO:0000313" key="6">
    <source>
        <dbReference type="Proteomes" id="UP001642483"/>
    </source>
</evidence>
<reference evidence="5 6" key="1">
    <citation type="submission" date="2024-02" db="EMBL/GenBank/DDBJ databases">
        <authorList>
            <person name="Daric V."/>
            <person name="Darras S."/>
        </authorList>
    </citation>
    <scope>NUCLEOTIDE SEQUENCE [LARGE SCALE GENOMIC DNA]</scope>
</reference>
<name>A0ABP0FUU1_CLALP</name>
<protein>
    <recommendedName>
        <fullName evidence="4">3-beta hydroxysteroid dehydrogenase/isomerase domain-containing protein</fullName>
    </recommendedName>
</protein>
<feature type="transmembrane region" description="Helical" evidence="3">
    <location>
        <begin position="302"/>
        <end position="322"/>
    </location>
</feature>
<dbReference type="InterPro" id="IPR002225">
    <property type="entry name" value="3Beta_OHSteriod_DH/Estase"/>
</dbReference>
<keyword evidence="3" id="KW-0812">Transmembrane</keyword>
<sequence length="405" mass="45464">MADGITEALGISQDFKLITGTNGHSRKLKFLITGGCGYFAFELAKSLCNLGAAVTLLDIHLPGRIEKHLSDHLKFIKGDIQDYESVYKAFHDIDCVFHAASFGMSGVDQLNKDKTERINVGGTRNVIKACQDTGITKLVYTSSYNIVFDGTPIRNGNETFSVQDTSKFVDYYSITKHEADRIVLAANGSPVEGGGILYTCSLRPAGIYGPGERRHIRRIANYIEAGFIIMKIGNAKCDWVHVNNLIQAHLLAVCALSTTSQCIAAGKGYFVSDDDPSRVFDFLKPLFNGLGYQVPRYKCPFVITYSFAFLLEILLYLVQPFLQFEPLMTRNEVLKMEFDHYHTMALARKELGYKPKKYDFADTVDLYLKERKSECPKKSDVDWIWLGTKLTFLVLLLSVLLQVCF</sequence>
<dbReference type="EMBL" id="CAWYQH010000090">
    <property type="protein sequence ID" value="CAK8682291.1"/>
    <property type="molecule type" value="Genomic_DNA"/>
</dbReference>
<keyword evidence="3" id="KW-1133">Transmembrane helix</keyword>
<evidence type="ECO:0000256" key="1">
    <source>
        <dbReference type="ARBA" id="ARBA00009219"/>
    </source>
</evidence>
<keyword evidence="2" id="KW-0560">Oxidoreductase</keyword>
<dbReference type="InterPro" id="IPR050177">
    <property type="entry name" value="Lipid_A_modif_metabolic_enz"/>
</dbReference>
<proteinExistence type="inferred from homology"/>
<keyword evidence="6" id="KW-1185">Reference proteome</keyword>
<evidence type="ECO:0000313" key="5">
    <source>
        <dbReference type="EMBL" id="CAK8682291.1"/>
    </source>
</evidence>
<organism evidence="5 6">
    <name type="scientific">Clavelina lepadiformis</name>
    <name type="common">Light-bulb sea squirt</name>
    <name type="synonym">Ascidia lepadiformis</name>
    <dbReference type="NCBI Taxonomy" id="159417"/>
    <lineage>
        <taxon>Eukaryota</taxon>
        <taxon>Metazoa</taxon>
        <taxon>Chordata</taxon>
        <taxon>Tunicata</taxon>
        <taxon>Ascidiacea</taxon>
        <taxon>Aplousobranchia</taxon>
        <taxon>Clavelinidae</taxon>
        <taxon>Clavelina</taxon>
    </lineage>
</organism>
<feature type="transmembrane region" description="Helical" evidence="3">
    <location>
        <begin position="383"/>
        <end position="404"/>
    </location>
</feature>
<comment type="similarity">
    <text evidence="1">Belongs to the 3-beta-HSD family.</text>
</comment>
<dbReference type="PANTHER" id="PTHR43245:SF51">
    <property type="entry name" value="SHORT CHAIN DEHYDROGENASE_REDUCTASE FAMILY 42E, MEMBER 2"/>
    <property type="match status" value="1"/>
</dbReference>
<comment type="caution">
    <text evidence="5">The sequence shown here is derived from an EMBL/GenBank/DDBJ whole genome shotgun (WGS) entry which is preliminary data.</text>
</comment>
<dbReference type="InterPro" id="IPR036291">
    <property type="entry name" value="NAD(P)-bd_dom_sf"/>
</dbReference>
<accession>A0ABP0FUU1</accession>
<evidence type="ECO:0000256" key="2">
    <source>
        <dbReference type="ARBA" id="ARBA00023002"/>
    </source>
</evidence>
<dbReference type="Gene3D" id="3.40.50.720">
    <property type="entry name" value="NAD(P)-binding Rossmann-like Domain"/>
    <property type="match status" value="1"/>
</dbReference>
<dbReference type="SUPFAM" id="SSF51735">
    <property type="entry name" value="NAD(P)-binding Rossmann-fold domains"/>
    <property type="match status" value="1"/>
</dbReference>
<evidence type="ECO:0000259" key="4">
    <source>
        <dbReference type="Pfam" id="PF01073"/>
    </source>
</evidence>
<feature type="domain" description="3-beta hydroxysteroid dehydrogenase/isomerase" evidence="4">
    <location>
        <begin position="31"/>
        <end position="296"/>
    </location>
</feature>
<keyword evidence="3" id="KW-0472">Membrane</keyword>
<dbReference type="PANTHER" id="PTHR43245">
    <property type="entry name" value="BIFUNCTIONAL POLYMYXIN RESISTANCE PROTEIN ARNA"/>
    <property type="match status" value="1"/>
</dbReference>
<evidence type="ECO:0000256" key="3">
    <source>
        <dbReference type="SAM" id="Phobius"/>
    </source>
</evidence>
<dbReference type="Proteomes" id="UP001642483">
    <property type="component" value="Unassembled WGS sequence"/>
</dbReference>
<dbReference type="Pfam" id="PF01073">
    <property type="entry name" value="3Beta_HSD"/>
    <property type="match status" value="1"/>
</dbReference>
<gene>
    <name evidence="5" type="ORF">CVLEPA_LOCUS12970</name>
</gene>